<reference evidence="6 7" key="1">
    <citation type="journal article" date="2018" name="BMC Genomics">
        <title>Comparative genome analyses reveal sequence features reflecting distinct modes of host-adaptation between dicot and monocot powdery mildew.</title>
        <authorList>
            <person name="Wu Y."/>
            <person name="Ma X."/>
            <person name="Pan Z."/>
            <person name="Kale S.D."/>
            <person name="Song Y."/>
            <person name="King H."/>
            <person name="Zhang Q."/>
            <person name="Presley C."/>
            <person name="Deng X."/>
            <person name="Wei C.I."/>
            <person name="Xiao S."/>
        </authorList>
    </citation>
    <scope>NUCLEOTIDE SEQUENCE [LARGE SCALE GENOMIC DNA]</scope>
    <source>
        <strain evidence="6">UCSC1</strain>
    </source>
</reference>
<dbReference type="Pfam" id="PF03810">
    <property type="entry name" value="IBN_N"/>
    <property type="match status" value="1"/>
</dbReference>
<dbReference type="OrthoDB" id="361693at2759"/>
<evidence type="ECO:0000256" key="3">
    <source>
        <dbReference type="ARBA" id="ARBA00022448"/>
    </source>
</evidence>
<name>A0A420IGR6_9PEZI</name>
<dbReference type="Gene3D" id="1.25.10.10">
    <property type="entry name" value="Leucine-rich Repeat Variant"/>
    <property type="match status" value="1"/>
</dbReference>
<dbReference type="AlphaFoldDB" id="A0A420IGR6"/>
<dbReference type="InterPro" id="IPR016024">
    <property type="entry name" value="ARM-type_fold"/>
</dbReference>
<proteinExistence type="inferred from homology"/>
<dbReference type="FunFam" id="1.25.10.10:FF:000362">
    <property type="entry name" value="Importin 11, putative"/>
    <property type="match status" value="1"/>
</dbReference>
<dbReference type="PANTHER" id="PTHR10997:SF7">
    <property type="entry name" value="IMPORTIN-11"/>
    <property type="match status" value="1"/>
</dbReference>
<dbReference type="SUPFAM" id="SSF48371">
    <property type="entry name" value="ARM repeat"/>
    <property type="match status" value="1"/>
</dbReference>
<comment type="subcellular location">
    <subcellularLocation>
        <location evidence="1">Nucleus</location>
    </subcellularLocation>
</comment>
<gene>
    <name evidence="6" type="ORF">GcC1_088006</name>
</gene>
<evidence type="ECO:0000313" key="7">
    <source>
        <dbReference type="Proteomes" id="UP000285405"/>
    </source>
</evidence>
<dbReference type="GO" id="GO:0031267">
    <property type="term" value="F:small GTPase binding"/>
    <property type="evidence" value="ECO:0007669"/>
    <property type="project" value="InterPro"/>
</dbReference>
<accession>A0A420IGR6</accession>
<evidence type="ECO:0000256" key="2">
    <source>
        <dbReference type="ARBA" id="ARBA00007991"/>
    </source>
</evidence>
<dbReference type="GO" id="GO:0005635">
    <property type="term" value="C:nuclear envelope"/>
    <property type="evidence" value="ECO:0007669"/>
    <property type="project" value="TreeGrafter"/>
</dbReference>
<dbReference type="PROSITE" id="PS50166">
    <property type="entry name" value="IMPORTIN_B_NT"/>
    <property type="match status" value="1"/>
</dbReference>
<organism evidence="6 7">
    <name type="scientific">Golovinomyces cichoracearum</name>
    <dbReference type="NCBI Taxonomy" id="62708"/>
    <lineage>
        <taxon>Eukaryota</taxon>
        <taxon>Fungi</taxon>
        <taxon>Dikarya</taxon>
        <taxon>Ascomycota</taxon>
        <taxon>Pezizomycotina</taxon>
        <taxon>Leotiomycetes</taxon>
        <taxon>Erysiphales</taxon>
        <taxon>Erysiphaceae</taxon>
        <taxon>Golovinomyces</taxon>
    </lineage>
</organism>
<dbReference type="GO" id="GO:0005829">
    <property type="term" value="C:cytosol"/>
    <property type="evidence" value="ECO:0007669"/>
    <property type="project" value="TreeGrafter"/>
</dbReference>
<dbReference type="PANTHER" id="PTHR10997">
    <property type="entry name" value="IMPORTIN-7, 8, 11"/>
    <property type="match status" value="1"/>
</dbReference>
<dbReference type="InterPro" id="IPR011989">
    <property type="entry name" value="ARM-like"/>
</dbReference>
<keyword evidence="3" id="KW-0813">Transport</keyword>
<dbReference type="Pfam" id="PF25758">
    <property type="entry name" value="TPR_IPO11"/>
    <property type="match status" value="1"/>
</dbReference>
<dbReference type="InterPro" id="IPR001494">
    <property type="entry name" value="Importin-beta_N"/>
</dbReference>
<comment type="caution">
    <text evidence="6">The sequence shown here is derived from an EMBL/GenBank/DDBJ whole genome shotgun (WGS) entry which is preliminary data.</text>
</comment>
<dbReference type="Proteomes" id="UP000285405">
    <property type="component" value="Unassembled WGS sequence"/>
</dbReference>
<feature type="domain" description="Importin N-terminal" evidence="5">
    <location>
        <begin position="37"/>
        <end position="108"/>
    </location>
</feature>
<dbReference type="EMBL" id="MCBR01008846">
    <property type="protein sequence ID" value="RKF73735.1"/>
    <property type="molecule type" value="Genomic_DNA"/>
</dbReference>
<comment type="similarity">
    <text evidence="2">Belongs to the importin beta family.</text>
</comment>
<evidence type="ECO:0000313" key="6">
    <source>
        <dbReference type="EMBL" id="RKF73735.1"/>
    </source>
</evidence>
<evidence type="ECO:0000256" key="1">
    <source>
        <dbReference type="ARBA" id="ARBA00004123"/>
    </source>
</evidence>
<keyword evidence="4" id="KW-0539">Nucleus</keyword>
<dbReference type="InterPro" id="IPR058669">
    <property type="entry name" value="TPR_IPO7/11-like"/>
</dbReference>
<protein>
    <submittedName>
        <fullName evidence="6">Importin-11</fullName>
    </submittedName>
</protein>
<evidence type="ECO:0000259" key="5">
    <source>
        <dbReference type="PROSITE" id="PS50166"/>
    </source>
</evidence>
<dbReference type="SMART" id="SM00913">
    <property type="entry name" value="IBN_N"/>
    <property type="match status" value="1"/>
</dbReference>
<dbReference type="GO" id="GO:0006606">
    <property type="term" value="P:protein import into nucleus"/>
    <property type="evidence" value="ECO:0007669"/>
    <property type="project" value="TreeGrafter"/>
</dbReference>
<evidence type="ECO:0000256" key="4">
    <source>
        <dbReference type="ARBA" id="ARBA00023242"/>
    </source>
</evidence>
<sequence length="1040" mass="118336">MKSMVELPRDAAPLNAELLTQTLLSAVSSQQLSIQSGIQQLQAWEKRRGYFSLLQDLYLEKSLPTEVRYLAIIQLKNGIDKYWRKSTIAIVAEEKVLIRSRLLDGCISEDEKNLALQNALLLSKVVRIDYPNEWPQVLPDLISILRDSRHSNKLHLKRGILMLLQLVKELASARLRAFRAKSAMITEELIFLLSEIYVENVTLWTSNSMEQTSNVAEAMECSLLTIKTLRRLLIIGYEYPNHSVDAQRLWEYSKIQFGLQLKIISSQSSHLASTSRIMIKDNLIQLSKLHVTMAQQHPAAFALLPNSVELVRAYWGLVNDYGEKYCSERPELCARSSQSGEIVDDKLLMEKFCLKGLIILRACVKMVFNHTKSFTYKTNEIKAEQKRAIELIRIQLLTNTLVQQIANLIVTKLFILRQIDLEAWEEDPEEWQIREECADASGCWDIEIRSCSEKLFTDLVINYKHILLNPLLSYFNSVADLGSGQEKIIPKDAIYAAMGLSAPILSETFDFNSFLASTLVNETQKTGPGFKILRRRIAILIGQWITVNVSDESRATVYQIFQHLLKAEEETNDRVVHITVARKFKCVVEDLSFKPEIFIPYAPSILGRIMELAGEVESIEIKIAILDTIRCIINRLEAHILPFADQIVSMLASLWEEAGKEYVLKQSICAILSTIVTSLQAASDRYYPLIIPLIANSISPESETKVYLLEDALDLWLNVIETTSSITCPDILSLADAIFPLLEIGSDDLRNVLQILDTYCILAPQHMLSDAHRLRILSYMNSLLGVSKRELAGLVITIVENLIRAAETFGGSQGVTLITHDLHSSGFLRQVFAGLQDAWEAHQTHGPNQAYPKIDGLVETDYFTILARLVAADPFIFADMLSSFGQLEEVWSWLSMEWFRHFDCIANAERRKLSCIALTRMLELMHPTLNMVLVKLQDYFLMWTQTISELIFDNEDVSDSLVWKSNEVIEGANMDTIRRQEWAMADIVHKVSLWEFVKKKIAHVIEACGGEAKFMEEWLINVDESTLKDYRALGTNLNQF</sequence>